<evidence type="ECO:0000313" key="8">
    <source>
        <dbReference type="Proteomes" id="UP000178632"/>
    </source>
</evidence>
<feature type="transmembrane region" description="Helical" evidence="6">
    <location>
        <begin position="110"/>
        <end position="128"/>
    </location>
</feature>
<evidence type="ECO:0000256" key="5">
    <source>
        <dbReference type="ARBA" id="ARBA00023136"/>
    </source>
</evidence>
<evidence type="ECO:0000256" key="1">
    <source>
        <dbReference type="ARBA" id="ARBA00004651"/>
    </source>
</evidence>
<comment type="subcellular location">
    <subcellularLocation>
        <location evidence="1">Cell membrane</location>
        <topology evidence="1">Multi-pass membrane protein</topology>
    </subcellularLocation>
</comment>
<feature type="transmembrane region" description="Helical" evidence="6">
    <location>
        <begin position="296"/>
        <end position="316"/>
    </location>
</feature>
<sequence length="487" mass="54797">MYSYFKFAKHTFLIAALHTLGIIQSLIFLPIITKILGAGDYGIWVQIKATIGLLIPFGFFGLQDSLVRFLSGEKDIEKVKEGVYSTLAFTSGATLITALILTVFSGPVAVFFQFAPIFVKLLGLILIFESLNSAFLTIMQARREIEKYFWFSIFKTFGETGLIIGAITLGYGLSGAVFSLLLGRIAIFLILFIYIIRKIGIKFPNFSLIADYLRFGMPTMTNNLSYWAVASADRYIIGLSLGILFVGYYAPAYSIGMLLVFFIIPITSILTVVLPKFFDENNLDEVKKYLSYSLKYFLLIMTPAVFGVSVLSRQLLEILSTKEIAANAYFVIPFIAAAMFVYGIACFLNQILFLAKKTKLIAAIWGVAAIINLGLNAIFIPRFGIIAAAIITFISYFCVFLLIWYFAFKELKFKIDWNFMTKSMAASTLMILFIWRFNPWGMFNVILSIILGAFIYGILIFLFKGVGKKEVAFLRELIKPFIKNTQI</sequence>
<feature type="transmembrane region" description="Helical" evidence="6">
    <location>
        <begin position="224"/>
        <end position="249"/>
    </location>
</feature>
<feature type="transmembrane region" description="Helical" evidence="6">
    <location>
        <begin position="360"/>
        <end position="379"/>
    </location>
</feature>
<dbReference type="AlphaFoldDB" id="A0A1G2ITU3"/>
<dbReference type="PANTHER" id="PTHR30250">
    <property type="entry name" value="PST FAMILY PREDICTED COLANIC ACID TRANSPORTER"/>
    <property type="match status" value="1"/>
</dbReference>
<dbReference type="InterPro" id="IPR050833">
    <property type="entry name" value="Poly_Biosynth_Transport"/>
</dbReference>
<organism evidence="7 8">
    <name type="scientific">Candidatus Staskawiczbacteria bacterium RIFCSPLOWO2_12_FULL_37_15</name>
    <dbReference type="NCBI Taxonomy" id="1802218"/>
    <lineage>
        <taxon>Bacteria</taxon>
        <taxon>Candidatus Staskawicziibacteriota</taxon>
    </lineage>
</organism>
<dbReference type="EMBL" id="MHPE01000005">
    <property type="protein sequence ID" value="OGZ77538.1"/>
    <property type="molecule type" value="Genomic_DNA"/>
</dbReference>
<feature type="transmembrane region" description="Helical" evidence="6">
    <location>
        <begin position="148"/>
        <end position="171"/>
    </location>
</feature>
<feature type="transmembrane region" description="Helical" evidence="6">
    <location>
        <begin position="43"/>
        <end position="62"/>
    </location>
</feature>
<feature type="transmembrane region" description="Helical" evidence="6">
    <location>
        <begin position="385"/>
        <end position="407"/>
    </location>
</feature>
<keyword evidence="5 6" id="KW-0472">Membrane</keyword>
<keyword evidence="2" id="KW-1003">Cell membrane</keyword>
<feature type="transmembrane region" description="Helical" evidence="6">
    <location>
        <begin position="12"/>
        <end position="31"/>
    </location>
</feature>
<evidence type="ECO:0000256" key="6">
    <source>
        <dbReference type="SAM" id="Phobius"/>
    </source>
</evidence>
<feature type="transmembrane region" description="Helical" evidence="6">
    <location>
        <begin position="255"/>
        <end position="275"/>
    </location>
</feature>
<evidence type="ECO:0000256" key="2">
    <source>
        <dbReference type="ARBA" id="ARBA00022475"/>
    </source>
</evidence>
<feature type="transmembrane region" description="Helical" evidence="6">
    <location>
        <begin position="83"/>
        <end position="104"/>
    </location>
</feature>
<feature type="transmembrane region" description="Helical" evidence="6">
    <location>
        <begin position="177"/>
        <end position="196"/>
    </location>
</feature>
<evidence type="ECO:0000256" key="4">
    <source>
        <dbReference type="ARBA" id="ARBA00022989"/>
    </source>
</evidence>
<gene>
    <name evidence="7" type="ORF">A3G45_02150</name>
</gene>
<evidence type="ECO:0000256" key="3">
    <source>
        <dbReference type="ARBA" id="ARBA00022692"/>
    </source>
</evidence>
<dbReference type="PANTHER" id="PTHR30250:SF11">
    <property type="entry name" value="O-ANTIGEN TRANSPORTER-RELATED"/>
    <property type="match status" value="1"/>
</dbReference>
<proteinExistence type="predicted"/>
<keyword evidence="3 6" id="KW-0812">Transmembrane</keyword>
<feature type="transmembrane region" description="Helical" evidence="6">
    <location>
        <begin position="443"/>
        <end position="463"/>
    </location>
</feature>
<dbReference type="Pfam" id="PF13440">
    <property type="entry name" value="Polysacc_synt_3"/>
    <property type="match status" value="1"/>
</dbReference>
<feature type="transmembrane region" description="Helical" evidence="6">
    <location>
        <begin position="419"/>
        <end position="437"/>
    </location>
</feature>
<keyword evidence="4 6" id="KW-1133">Transmembrane helix</keyword>
<dbReference type="Proteomes" id="UP000178632">
    <property type="component" value="Unassembled WGS sequence"/>
</dbReference>
<comment type="caution">
    <text evidence="7">The sequence shown here is derived from an EMBL/GenBank/DDBJ whole genome shotgun (WGS) entry which is preliminary data.</text>
</comment>
<name>A0A1G2ITU3_9BACT</name>
<dbReference type="GO" id="GO:0005886">
    <property type="term" value="C:plasma membrane"/>
    <property type="evidence" value="ECO:0007669"/>
    <property type="project" value="UniProtKB-SubCell"/>
</dbReference>
<feature type="transmembrane region" description="Helical" evidence="6">
    <location>
        <begin position="328"/>
        <end position="348"/>
    </location>
</feature>
<reference evidence="7 8" key="1">
    <citation type="journal article" date="2016" name="Nat. Commun.">
        <title>Thousands of microbial genomes shed light on interconnected biogeochemical processes in an aquifer system.</title>
        <authorList>
            <person name="Anantharaman K."/>
            <person name="Brown C.T."/>
            <person name="Hug L.A."/>
            <person name="Sharon I."/>
            <person name="Castelle C.J."/>
            <person name="Probst A.J."/>
            <person name="Thomas B.C."/>
            <person name="Singh A."/>
            <person name="Wilkins M.J."/>
            <person name="Karaoz U."/>
            <person name="Brodie E.L."/>
            <person name="Williams K.H."/>
            <person name="Hubbard S.S."/>
            <person name="Banfield J.F."/>
        </authorList>
    </citation>
    <scope>NUCLEOTIDE SEQUENCE [LARGE SCALE GENOMIC DNA]</scope>
</reference>
<evidence type="ECO:0000313" key="7">
    <source>
        <dbReference type="EMBL" id="OGZ77538.1"/>
    </source>
</evidence>
<protein>
    <submittedName>
        <fullName evidence="7">Uncharacterized protein</fullName>
    </submittedName>
</protein>
<accession>A0A1G2ITU3</accession>